<reference evidence="2 3" key="1">
    <citation type="journal article" date="2021" name="Elife">
        <title>Chloroplast acquisition without the gene transfer in kleptoplastic sea slugs, Plakobranchus ocellatus.</title>
        <authorList>
            <person name="Maeda T."/>
            <person name="Takahashi S."/>
            <person name="Yoshida T."/>
            <person name="Shimamura S."/>
            <person name="Takaki Y."/>
            <person name="Nagai Y."/>
            <person name="Toyoda A."/>
            <person name="Suzuki Y."/>
            <person name="Arimoto A."/>
            <person name="Ishii H."/>
            <person name="Satoh N."/>
            <person name="Nishiyama T."/>
            <person name="Hasebe M."/>
            <person name="Maruyama T."/>
            <person name="Minagawa J."/>
            <person name="Obokata J."/>
            <person name="Shigenobu S."/>
        </authorList>
    </citation>
    <scope>NUCLEOTIDE SEQUENCE [LARGE SCALE GENOMIC DNA]</scope>
</reference>
<name>A0AAV4EZB3_9GAST</name>
<evidence type="ECO:0000256" key="1">
    <source>
        <dbReference type="SAM" id="MobiDB-lite"/>
    </source>
</evidence>
<evidence type="ECO:0000313" key="2">
    <source>
        <dbReference type="EMBL" id="GFR66084.1"/>
    </source>
</evidence>
<dbReference type="EMBL" id="BMAT01011069">
    <property type="protein sequence ID" value="GFR66084.1"/>
    <property type="molecule type" value="Genomic_DNA"/>
</dbReference>
<sequence>MKPFRFNSEAKYQPGPQKAATRDVGNLAEGRIQVDPQKGFEIKYPDIFKRYLLPSVSSDKLVQAWHSSPMQFWQNQLNFATWCATTGCGVSLEDHLTTADNLLQAVYRFHAYYQIRRILEEIQAPLPQDEAWDAANNPYNRRGYEKICNEFDVSPHSEWKVGGPNQGLGQVYNYWTNSGYHPAGVGEYDPSEMSFTKRTTNSVLHVDFIKQDAAGADKAWRTFILDKSEGFTRPGVERLNDSIRTYVWAILGAQAQTRTEIMGTGAAFDAQKQFLADVEDAIASPVDLSSAIQRYQTVLQYARSEVNYSFGASLYMASGDMLLRVGNVAGYNNLIVIATDDQSLGLNSGLNGRAPPNAANDTGEKGFRAELGDVVGHFIPNPRHRLTQPHNLAELEWRVISHESLHGLNGRIRGLPQIFRLDCVNGIGLLCQLLVGSAESRNLPARETGALIDTQRLDHIGTVPF</sequence>
<dbReference type="Proteomes" id="UP000762676">
    <property type="component" value="Unassembled WGS sequence"/>
</dbReference>
<feature type="region of interest" description="Disordered" evidence="1">
    <location>
        <begin position="1"/>
        <end position="24"/>
    </location>
</feature>
<comment type="caution">
    <text evidence="2">The sequence shown here is derived from an EMBL/GenBank/DDBJ whole genome shotgun (WGS) entry which is preliminary data.</text>
</comment>
<dbReference type="AlphaFoldDB" id="A0AAV4EZB3"/>
<evidence type="ECO:0000313" key="3">
    <source>
        <dbReference type="Proteomes" id="UP000762676"/>
    </source>
</evidence>
<keyword evidence="3" id="KW-1185">Reference proteome</keyword>
<proteinExistence type="predicted"/>
<accession>A0AAV4EZB3</accession>
<protein>
    <submittedName>
        <fullName evidence="2">Uncharacterized protein</fullName>
    </submittedName>
</protein>
<organism evidence="2 3">
    <name type="scientific">Elysia marginata</name>
    <dbReference type="NCBI Taxonomy" id="1093978"/>
    <lineage>
        <taxon>Eukaryota</taxon>
        <taxon>Metazoa</taxon>
        <taxon>Spiralia</taxon>
        <taxon>Lophotrochozoa</taxon>
        <taxon>Mollusca</taxon>
        <taxon>Gastropoda</taxon>
        <taxon>Heterobranchia</taxon>
        <taxon>Euthyneura</taxon>
        <taxon>Panpulmonata</taxon>
        <taxon>Sacoglossa</taxon>
        <taxon>Placobranchoidea</taxon>
        <taxon>Plakobranchidae</taxon>
        <taxon>Elysia</taxon>
    </lineage>
</organism>
<gene>
    <name evidence="2" type="ORF">ElyMa_005548500</name>
</gene>